<dbReference type="SMART" id="SM00448">
    <property type="entry name" value="REC"/>
    <property type="match status" value="1"/>
</dbReference>
<dbReference type="GO" id="GO:0000160">
    <property type="term" value="P:phosphorelay signal transduction system"/>
    <property type="evidence" value="ECO:0007669"/>
    <property type="project" value="InterPro"/>
</dbReference>
<name>A0A0P0LXM7_9GAMM</name>
<feature type="domain" description="Response regulatory" evidence="3">
    <location>
        <begin position="2"/>
        <end position="118"/>
    </location>
</feature>
<feature type="modified residue" description="4-aspartylphosphate" evidence="2">
    <location>
        <position position="51"/>
    </location>
</feature>
<dbReference type="PROSITE" id="PS50110">
    <property type="entry name" value="RESPONSE_REGULATORY"/>
    <property type="match status" value="1"/>
</dbReference>
<dbReference type="EMBL" id="KT428294">
    <property type="protein sequence ID" value="ALK44206.1"/>
    <property type="molecule type" value="Genomic_DNA"/>
</dbReference>
<dbReference type="AlphaFoldDB" id="A0A0P0LXM7"/>
<accession>A0A0P0LXM7</accession>
<reference evidence="4" key="1">
    <citation type="submission" date="2015-08" db="EMBL/GenBank/DDBJ databases">
        <title>Partial sequence of psychrophilic Colwellia sp.</title>
        <authorList>
            <person name="Pankowski J.A."/>
            <person name="Leong J.S."/>
            <person name="Nano F.E."/>
        </authorList>
    </citation>
    <scope>NUCLEOTIDE SEQUENCE</scope>
    <source>
        <strain evidence="4">C1</strain>
    </source>
</reference>
<evidence type="ECO:0000259" key="3">
    <source>
        <dbReference type="PROSITE" id="PS50110"/>
    </source>
</evidence>
<proteinExistence type="predicted"/>
<sequence>MHILVIDDKKSVRDTISNFLVSLGHSVNTAVNGLDGFEKAQKTPYQLYIIDHLMPLMNGVTLSKNLKRNPFCAKTPILFMTTQGIDTVKRLPEFTLFSRIISKPINETTFISVVESLTNTVNDEDSPKVAL</sequence>
<dbReference type="PANTHER" id="PTHR44591:SF25">
    <property type="entry name" value="CHEMOTAXIS TWO-COMPONENT RESPONSE REGULATOR"/>
    <property type="match status" value="1"/>
</dbReference>
<dbReference type="Gene3D" id="3.40.50.2300">
    <property type="match status" value="1"/>
</dbReference>
<keyword evidence="1 2" id="KW-0597">Phosphoprotein</keyword>
<protein>
    <submittedName>
        <fullName evidence="4">Chemotaxis regulator-transmits chemoreceptor signals to flagelllar motor components CheY</fullName>
    </submittedName>
</protein>
<evidence type="ECO:0000256" key="1">
    <source>
        <dbReference type="ARBA" id="ARBA00022553"/>
    </source>
</evidence>
<dbReference type="InterPro" id="IPR050595">
    <property type="entry name" value="Bact_response_regulator"/>
</dbReference>
<organism evidence="4">
    <name type="scientific">Colwellia sp. C1</name>
    <dbReference type="NCBI Taxonomy" id="1737566"/>
    <lineage>
        <taxon>Bacteria</taxon>
        <taxon>Pseudomonadati</taxon>
        <taxon>Pseudomonadota</taxon>
        <taxon>Gammaproteobacteria</taxon>
        <taxon>Alteromonadales</taxon>
        <taxon>Colwelliaceae</taxon>
        <taxon>Colwellia</taxon>
    </lineage>
</organism>
<keyword evidence="4" id="KW-0675">Receptor</keyword>
<dbReference type="Pfam" id="PF00072">
    <property type="entry name" value="Response_reg"/>
    <property type="match status" value="1"/>
</dbReference>
<evidence type="ECO:0000313" key="4">
    <source>
        <dbReference type="EMBL" id="ALK44206.1"/>
    </source>
</evidence>
<dbReference type="InterPro" id="IPR001789">
    <property type="entry name" value="Sig_transdc_resp-reg_receiver"/>
</dbReference>
<dbReference type="InterPro" id="IPR011006">
    <property type="entry name" value="CheY-like_superfamily"/>
</dbReference>
<dbReference type="PANTHER" id="PTHR44591">
    <property type="entry name" value="STRESS RESPONSE REGULATOR PROTEIN 1"/>
    <property type="match status" value="1"/>
</dbReference>
<evidence type="ECO:0000256" key="2">
    <source>
        <dbReference type="PROSITE-ProRule" id="PRU00169"/>
    </source>
</evidence>
<dbReference type="SUPFAM" id="SSF52172">
    <property type="entry name" value="CheY-like"/>
    <property type="match status" value="1"/>
</dbReference>